<organism evidence="1">
    <name type="scientific">viral metagenome</name>
    <dbReference type="NCBI Taxonomy" id="1070528"/>
    <lineage>
        <taxon>unclassified sequences</taxon>
        <taxon>metagenomes</taxon>
        <taxon>organismal metagenomes</taxon>
    </lineage>
</organism>
<evidence type="ECO:0000313" key="1">
    <source>
        <dbReference type="EMBL" id="QHT92564.1"/>
    </source>
</evidence>
<dbReference type="EMBL" id="MN740192">
    <property type="protein sequence ID" value="QHT92564.1"/>
    <property type="molecule type" value="Genomic_DNA"/>
</dbReference>
<proteinExistence type="predicted"/>
<sequence>MTTPAKKYQNVSYHELQAYSQHNPNRSSVLPSIDGVNVPLKEEHGVSSDFMGLIGYAATNLTPASILSVMACIADPGYYSLLPQNIRTQHIIDLSTKLQEQTDNLKNTSLSRKRKKIYDLIGAAYNGSAFQDKDYLDLYHGLAHMNQLQFILVKETVQDAIEEGKTGTDEKSTEVKGEIIFSSDPSNWTRDYPVWVADYRGRWVAISEENTLLHPLVGEWLASMEQKAWIIQWHEVDGTKTELVEKLSAMPGWQETDKKHLKEVLALRLGRANAMKLFTSWA</sequence>
<dbReference type="AlphaFoldDB" id="A0A6C0IHE4"/>
<reference evidence="1" key="1">
    <citation type="journal article" date="2020" name="Nature">
        <title>Giant virus diversity and host interactions through global metagenomics.</title>
        <authorList>
            <person name="Schulz F."/>
            <person name="Roux S."/>
            <person name="Paez-Espino D."/>
            <person name="Jungbluth S."/>
            <person name="Walsh D.A."/>
            <person name="Denef V.J."/>
            <person name="McMahon K.D."/>
            <person name="Konstantinidis K.T."/>
            <person name="Eloe-Fadrosh E.A."/>
            <person name="Kyrpides N.C."/>
            <person name="Woyke T."/>
        </authorList>
    </citation>
    <scope>NUCLEOTIDE SEQUENCE</scope>
    <source>
        <strain evidence="1">GVMAG-M-3300023184-88</strain>
    </source>
</reference>
<name>A0A6C0IHE4_9ZZZZ</name>
<accession>A0A6C0IHE4</accession>
<protein>
    <submittedName>
        <fullName evidence="1">Uncharacterized protein</fullName>
    </submittedName>
</protein>